<dbReference type="KEGG" id="cwo:Cwoe_3127"/>
<evidence type="ECO:0000313" key="3">
    <source>
        <dbReference type="Proteomes" id="UP000008229"/>
    </source>
</evidence>
<name>D3FD34_CONWI</name>
<feature type="transmembrane region" description="Helical" evidence="1">
    <location>
        <begin position="86"/>
        <end position="105"/>
    </location>
</feature>
<gene>
    <name evidence="2" type="ordered locus">Cwoe_3127</name>
</gene>
<feature type="transmembrane region" description="Helical" evidence="1">
    <location>
        <begin position="227"/>
        <end position="251"/>
    </location>
</feature>
<reference evidence="3" key="2">
    <citation type="submission" date="2010-01" db="EMBL/GenBank/DDBJ databases">
        <title>The complete genome of Conexibacter woesei DSM 14684.</title>
        <authorList>
            <consortium name="US DOE Joint Genome Institute (JGI-PGF)"/>
            <person name="Lucas S."/>
            <person name="Copeland A."/>
            <person name="Lapidus A."/>
            <person name="Glavina del Rio T."/>
            <person name="Dalin E."/>
            <person name="Tice H."/>
            <person name="Bruce D."/>
            <person name="Goodwin L."/>
            <person name="Pitluck S."/>
            <person name="Kyrpides N."/>
            <person name="Mavromatis K."/>
            <person name="Ivanova N."/>
            <person name="Mikhailova N."/>
            <person name="Chertkov O."/>
            <person name="Brettin T."/>
            <person name="Detter J.C."/>
            <person name="Han C."/>
            <person name="Larimer F."/>
            <person name="Land M."/>
            <person name="Hauser L."/>
            <person name="Markowitz V."/>
            <person name="Cheng J.-F."/>
            <person name="Hugenholtz P."/>
            <person name="Woyke T."/>
            <person name="Wu D."/>
            <person name="Pukall R."/>
            <person name="Steenblock K."/>
            <person name="Schneider S."/>
            <person name="Klenk H.-P."/>
            <person name="Eisen J.A."/>
        </authorList>
    </citation>
    <scope>NUCLEOTIDE SEQUENCE [LARGE SCALE GENOMIC DNA]</scope>
    <source>
        <strain evidence="3">DSM 14684 / CIP 108061 / JCM 11494 / NBRC 100937 / ID131577</strain>
    </source>
</reference>
<keyword evidence="1" id="KW-0812">Transmembrane</keyword>
<evidence type="ECO:0000313" key="2">
    <source>
        <dbReference type="EMBL" id="ADB51546.1"/>
    </source>
</evidence>
<feature type="transmembrane region" description="Helical" evidence="1">
    <location>
        <begin position="56"/>
        <end position="79"/>
    </location>
</feature>
<feature type="transmembrane region" description="Helical" evidence="1">
    <location>
        <begin position="111"/>
        <end position="131"/>
    </location>
</feature>
<dbReference type="RefSeq" id="WP_012934597.1">
    <property type="nucleotide sequence ID" value="NC_013739.1"/>
</dbReference>
<dbReference type="EMBL" id="CP001854">
    <property type="protein sequence ID" value="ADB51546.1"/>
    <property type="molecule type" value="Genomic_DNA"/>
</dbReference>
<reference evidence="2 3" key="1">
    <citation type="journal article" date="2010" name="Stand. Genomic Sci.">
        <title>Complete genome sequence of Conexibacter woesei type strain (ID131577).</title>
        <authorList>
            <person name="Pukall R."/>
            <person name="Lapidus A."/>
            <person name="Glavina Del Rio T."/>
            <person name="Copeland A."/>
            <person name="Tice H."/>
            <person name="Cheng J.-F."/>
            <person name="Lucas S."/>
            <person name="Chen F."/>
            <person name="Nolan M."/>
            <person name="Bruce D."/>
            <person name="Goodwin L."/>
            <person name="Pitluck S."/>
            <person name="Mavromatis K."/>
            <person name="Ivanova N."/>
            <person name="Ovchinnikova G."/>
            <person name="Pati A."/>
            <person name="Chen A."/>
            <person name="Palaniappan K."/>
            <person name="Land M."/>
            <person name="Hauser L."/>
            <person name="Chang Y.-J."/>
            <person name="Jeffries C.D."/>
            <person name="Chain P."/>
            <person name="Meincke L."/>
            <person name="Sims D."/>
            <person name="Brettin T."/>
            <person name="Detter J.C."/>
            <person name="Rohde M."/>
            <person name="Goeker M."/>
            <person name="Bristow J."/>
            <person name="Eisen J.A."/>
            <person name="Markowitz V."/>
            <person name="Kyrpides N.C."/>
            <person name="Klenk H.-P."/>
            <person name="Hugenholtz P."/>
        </authorList>
    </citation>
    <scope>NUCLEOTIDE SEQUENCE [LARGE SCALE GENOMIC DNA]</scope>
    <source>
        <strain evidence="3">DSM 14684 / CIP 108061 / JCM 11494 / NBRC 100937 / ID131577</strain>
    </source>
</reference>
<dbReference type="OrthoDB" id="161151at2"/>
<feature type="transmembrane region" description="Helical" evidence="1">
    <location>
        <begin position="271"/>
        <end position="292"/>
    </location>
</feature>
<dbReference type="AlphaFoldDB" id="D3FD34"/>
<proteinExistence type="predicted"/>
<protein>
    <submittedName>
        <fullName evidence="2">Uncharacterized protein</fullName>
    </submittedName>
</protein>
<feature type="transmembrane region" description="Helical" evidence="1">
    <location>
        <begin position="26"/>
        <end position="44"/>
    </location>
</feature>
<organism evidence="2 3">
    <name type="scientific">Conexibacter woesei (strain DSM 14684 / CCUG 47730 / CIP 108061 / JCM 11494 / NBRC 100937 / ID131577)</name>
    <dbReference type="NCBI Taxonomy" id="469383"/>
    <lineage>
        <taxon>Bacteria</taxon>
        <taxon>Bacillati</taxon>
        <taxon>Actinomycetota</taxon>
        <taxon>Thermoleophilia</taxon>
        <taxon>Solirubrobacterales</taxon>
        <taxon>Conexibacteraceae</taxon>
        <taxon>Conexibacter</taxon>
    </lineage>
</organism>
<sequence>MAGSSRSWRLLGPAVRSSDFGSLHETLLITAVTTVLFIRTQLWLTNYPQLGGHGLHIAHLLWGGMFMLVAIALLLTFLGRPVRQRAAIVGGVGFGFFIDELGKFITSDNNYFYKPAAALIYLIFVVLFVLARWAQRSSGLTRDERIANAIDLLGEASGQRLDERRRAEALALLDGVEDDDPMVAPLRSLLIASASTERRPPSFFERAAAAVRAAEERLTASPHFPTVLCTVFAVWALISFLTAAELALSLLLELGGAHPGFVGDGVDNLRFVNVASIAASLVAAVLVAHGIVRERAGDRNGAITAFQRALLISILVVQVFSFYESQFGAVFGLAVDLLLLLGVRRLGGSSERTAYAAGVLPSANLSASG</sequence>
<keyword evidence="1" id="KW-0472">Membrane</keyword>
<dbReference type="STRING" id="469383.Cwoe_3127"/>
<accession>D3FD34</accession>
<dbReference type="eggNOG" id="ENOG502ZBUI">
    <property type="taxonomic scope" value="Bacteria"/>
</dbReference>
<evidence type="ECO:0000256" key="1">
    <source>
        <dbReference type="SAM" id="Phobius"/>
    </source>
</evidence>
<keyword evidence="3" id="KW-1185">Reference proteome</keyword>
<dbReference type="HOGENOM" id="CLU_057313_0_0_11"/>
<keyword evidence="1" id="KW-1133">Transmembrane helix</keyword>
<dbReference type="Proteomes" id="UP000008229">
    <property type="component" value="Chromosome"/>
</dbReference>